<dbReference type="InterPro" id="IPR045090">
    <property type="entry name" value="Pept_M3A_M3B"/>
</dbReference>
<dbReference type="SUPFAM" id="SSF55486">
    <property type="entry name" value="Metalloproteases ('zincins'), catalytic domain"/>
    <property type="match status" value="1"/>
</dbReference>
<comment type="similarity">
    <text evidence="6">Belongs to the peptidase M3 family.</text>
</comment>
<evidence type="ECO:0000256" key="6">
    <source>
        <dbReference type="RuleBase" id="RU003435"/>
    </source>
</evidence>
<dbReference type="InterPro" id="IPR001567">
    <property type="entry name" value="Pept_M3A_M3B_dom"/>
</dbReference>
<keyword evidence="2 6" id="KW-0479">Metal-binding</keyword>
<dbReference type="CDD" id="cd09606">
    <property type="entry name" value="M3B_PepF"/>
    <property type="match status" value="1"/>
</dbReference>
<dbReference type="GO" id="GO:0006518">
    <property type="term" value="P:peptide metabolic process"/>
    <property type="evidence" value="ECO:0007669"/>
    <property type="project" value="TreeGrafter"/>
</dbReference>
<dbReference type="PANTHER" id="PTHR11804">
    <property type="entry name" value="PROTEASE M3 THIMET OLIGOPEPTIDASE-RELATED"/>
    <property type="match status" value="1"/>
</dbReference>
<dbReference type="PANTHER" id="PTHR11804:SF28">
    <property type="entry name" value="OLIGOENDOPEPTIDASE F"/>
    <property type="match status" value="1"/>
</dbReference>
<dbReference type="GO" id="GO:0006508">
    <property type="term" value="P:proteolysis"/>
    <property type="evidence" value="ECO:0007669"/>
    <property type="project" value="UniProtKB-KW"/>
</dbReference>
<dbReference type="GO" id="GO:0046872">
    <property type="term" value="F:metal ion binding"/>
    <property type="evidence" value="ECO:0007669"/>
    <property type="project" value="UniProtKB-UniRule"/>
</dbReference>
<organism evidence="8 9">
    <name type="scientific">Enterococcus casseliflavus</name>
    <name type="common">Enterococcus flavescens</name>
    <dbReference type="NCBI Taxonomy" id="37734"/>
    <lineage>
        <taxon>Bacteria</taxon>
        <taxon>Bacillati</taxon>
        <taxon>Bacillota</taxon>
        <taxon>Bacilli</taxon>
        <taxon>Lactobacillales</taxon>
        <taxon>Enterococcaceae</taxon>
        <taxon>Enterococcus</taxon>
    </lineage>
</organism>
<feature type="domain" description="Peptidase M3A/M3B catalytic" evidence="7">
    <location>
        <begin position="311"/>
        <end position="547"/>
    </location>
</feature>
<evidence type="ECO:0000313" key="9">
    <source>
        <dbReference type="Proteomes" id="UP000286288"/>
    </source>
</evidence>
<dbReference type="NCBIfam" id="TIGR02289">
    <property type="entry name" value="M3_not_pepF"/>
    <property type="match status" value="1"/>
</dbReference>
<dbReference type="Proteomes" id="UP000286288">
    <property type="component" value="Unassembled WGS sequence"/>
</dbReference>
<proteinExistence type="inferred from homology"/>
<evidence type="ECO:0000256" key="3">
    <source>
        <dbReference type="ARBA" id="ARBA00022801"/>
    </source>
</evidence>
<keyword evidence="3 6" id="KW-0378">Hydrolase</keyword>
<evidence type="ECO:0000256" key="2">
    <source>
        <dbReference type="ARBA" id="ARBA00022723"/>
    </source>
</evidence>
<evidence type="ECO:0000256" key="1">
    <source>
        <dbReference type="ARBA" id="ARBA00022670"/>
    </source>
</evidence>
<dbReference type="InterPro" id="IPR011976">
    <property type="entry name" value="Pept_M3B_oligopep-rel"/>
</dbReference>
<gene>
    <name evidence="8" type="ORF">DW084_04040</name>
</gene>
<comment type="cofactor">
    <cofactor evidence="6">
        <name>Zn(2+)</name>
        <dbReference type="ChEBI" id="CHEBI:29105"/>
    </cofactor>
    <text evidence="6">Binds 1 zinc ion.</text>
</comment>
<dbReference type="Gene3D" id="1.10.1370.30">
    <property type="match status" value="1"/>
</dbReference>
<evidence type="ECO:0000313" key="8">
    <source>
        <dbReference type="EMBL" id="RHK07435.1"/>
    </source>
</evidence>
<comment type="caution">
    <text evidence="8">The sequence shown here is derived from an EMBL/GenBank/DDBJ whole genome shotgun (WGS) entry which is preliminary data.</text>
</comment>
<evidence type="ECO:0000256" key="5">
    <source>
        <dbReference type="ARBA" id="ARBA00023049"/>
    </source>
</evidence>
<accession>A0A415EVW1</accession>
<dbReference type="Pfam" id="PF01432">
    <property type="entry name" value="Peptidase_M3"/>
    <property type="match status" value="1"/>
</dbReference>
<keyword evidence="1 6" id="KW-0645">Protease</keyword>
<dbReference type="GO" id="GO:0004222">
    <property type="term" value="F:metalloendopeptidase activity"/>
    <property type="evidence" value="ECO:0007669"/>
    <property type="project" value="InterPro"/>
</dbReference>
<evidence type="ECO:0000259" key="7">
    <source>
        <dbReference type="Pfam" id="PF01432"/>
    </source>
</evidence>
<keyword evidence="5 6" id="KW-0482">Metalloprotease</keyword>
<reference evidence="8 9" key="1">
    <citation type="submission" date="2018-08" db="EMBL/GenBank/DDBJ databases">
        <title>A genome reference for cultivated species of the human gut microbiota.</title>
        <authorList>
            <person name="Zou Y."/>
            <person name="Xue W."/>
            <person name="Luo G."/>
        </authorList>
    </citation>
    <scope>NUCLEOTIDE SEQUENCE [LARGE SCALE GENOMIC DNA]</scope>
    <source>
        <strain evidence="8 9">AF48-16</strain>
    </source>
</reference>
<dbReference type="EMBL" id="QRMZ01000004">
    <property type="protein sequence ID" value="RHK07435.1"/>
    <property type="molecule type" value="Genomic_DNA"/>
</dbReference>
<protein>
    <submittedName>
        <fullName evidence="8">M3 family oligoendopeptidase</fullName>
    </submittedName>
</protein>
<keyword evidence="4 6" id="KW-0862">Zinc</keyword>
<evidence type="ECO:0000256" key="4">
    <source>
        <dbReference type="ARBA" id="ARBA00022833"/>
    </source>
</evidence>
<name>A0A415EVW1_ENTCA</name>
<dbReference type="AlphaFoldDB" id="A0A415EVW1"/>
<sequence length="566" mass="66588">MKFSAYKYQRPDFPVYQETFKKALANLQSADTFSEAKQALDALNELRGTIDTAMNLASIRYSIDTNDAFYEAEDTFWNEFQPHFEALDFQFYQALLASPVLDELKAEYPETLFLFAESRVKLFDEALIELFQKENQLASDYSKLVASAQIDFQGETYTLAQLRPFTENKDRGVRKEAFEKQTAFFTENEDRFDQIYDEMVKVRTEIAHKLGFENYVAFADTQMNRWDYDRSMIETYRREILEKVVPITQKLYQRQAQRNQLTQATFTDLPLVYPSGNAEPKGTPEELVEKARVMYQELSPETGEFFDFMVEHDLLDLLSKKGKQSGGYCTFIQDYQSPFIFANFNGTSGDVDVLTHEAGHAFQAFRSRWIKEPEILFPNYESCEIHSMSMEFIAWPWMDAFFEEETEKYKFAHLASSLQFLPYGVLVDHFQQDVYEHPEWSPAQRKARWRELERQYCPERDYSEYPDLDRGLYWFRQGHIFESPFYYIDYTLAQVCAFQFWYRFIVAKDETAWQDYLAICEVGGTKTFLEILSLAHLRSPFEKGALDETLQAVDTYLAAIKEEQLN</sequence>